<comment type="similarity">
    <text evidence="6">Belongs to the glycosyl hydrolase 24 family.</text>
</comment>
<reference evidence="7 8" key="1">
    <citation type="journal article" date="2017" name="J. Fish Dis.">
        <title>Comparative assessment of Vibrio virulence in marine fish larvae.</title>
        <authorList>
            <person name="Ronneseth A."/>
            <person name="Castillo D."/>
            <person name="D'Alvise P."/>
            <person name="Tonnesen O."/>
            <person name="Haugland G."/>
            <person name="Grotkjaer T."/>
            <person name="Engell-Sorensen K."/>
            <person name="Norremark L."/>
            <person name="Bergh O."/>
            <person name="Wergeland H.I."/>
            <person name="Gram L."/>
        </authorList>
    </citation>
    <scope>NUCLEOTIDE SEQUENCE [LARGE SCALE GENOMIC DNA]</scope>
    <source>
        <strain evidence="7 8">90-11-286</strain>
    </source>
</reference>
<evidence type="ECO:0000256" key="5">
    <source>
        <dbReference type="ARBA" id="ARBA00023295"/>
    </source>
</evidence>
<dbReference type="InterPro" id="IPR023346">
    <property type="entry name" value="Lysozyme-like_dom_sf"/>
</dbReference>
<proteinExistence type="inferred from homology"/>
<keyword evidence="4 6" id="KW-0378">Hydrolase</keyword>
<dbReference type="GO" id="GO:0042742">
    <property type="term" value="P:defense response to bacterium"/>
    <property type="evidence" value="ECO:0007669"/>
    <property type="project" value="UniProtKB-KW"/>
</dbReference>
<sequence>MSKVNNITRSLIAAGAGAIAIATSMIKPLEGIEYVPYRDVVGVLTVCYGTTGPDVIEGKVYTKEECEYFLQRDLKKIERQILPMIKPALPKPTKAALYSFTYNVGVGAFSRSTLLKKLNAGDITGACSELKRWVYAGGQKWKGLITRRQIEDEVCQFQLTGK</sequence>
<keyword evidence="5 6" id="KW-0326">Glycosidase</keyword>
<dbReference type="GO" id="GO:0031640">
    <property type="term" value="P:killing of cells of another organism"/>
    <property type="evidence" value="ECO:0007669"/>
    <property type="project" value="UniProtKB-KW"/>
</dbReference>
<protein>
    <recommendedName>
        <fullName evidence="6">Lysozyme</fullName>
        <ecNumber evidence="6">3.2.1.17</ecNumber>
    </recommendedName>
</protein>
<dbReference type="PANTHER" id="PTHR38107">
    <property type="match status" value="1"/>
</dbReference>
<dbReference type="EMBL" id="JAHGUI010000071">
    <property type="protein sequence ID" value="MBT2920154.1"/>
    <property type="molecule type" value="Genomic_DNA"/>
</dbReference>
<evidence type="ECO:0000256" key="1">
    <source>
        <dbReference type="ARBA" id="ARBA00000632"/>
    </source>
</evidence>
<dbReference type="EC" id="3.2.1.17" evidence="6"/>
<dbReference type="AlphaFoldDB" id="A0ABD4QYD3"/>
<gene>
    <name evidence="7" type="ORF">PL14_15875</name>
</gene>
<keyword evidence="3 6" id="KW-0081">Bacteriolytic enzyme</keyword>
<dbReference type="PANTHER" id="PTHR38107:SF3">
    <property type="entry name" value="LYSOZYME RRRD-RELATED"/>
    <property type="match status" value="1"/>
</dbReference>
<dbReference type="Pfam" id="PF00959">
    <property type="entry name" value="Phage_lysozyme"/>
    <property type="match status" value="1"/>
</dbReference>
<dbReference type="InterPro" id="IPR002196">
    <property type="entry name" value="Glyco_hydro_24"/>
</dbReference>
<keyword evidence="2 6" id="KW-0929">Antimicrobial</keyword>
<comment type="catalytic activity">
    <reaction evidence="1 6">
        <text>Hydrolysis of (1-&gt;4)-beta-linkages between N-acetylmuramic acid and N-acetyl-D-glucosamine residues in a peptidoglycan and between N-acetyl-D-glucosamine residues in chitodextrins.</text>
        <dbReference type="EC" id="3.2.1.17"/>
    </reaction>
</comment>
<dbReference type="Gene3D" id="1.10.530.40">
    <property type="match status" value="1"/>
</dbReference>
<dbReference type="HAMAP" id="MF_04110">
    <property type="entry name" value="ENDOLYSIN_T4"/>
    <property type="match status" value="1"/>
</dbReference>
<dbReference type="Proteomes" id="UP000078309">
    <property type="component" value="Unassembled WGS sequence"/>
</dbReference>
<evidence type="ECO:0000256" key="2">
    <source>
        <dbReference type="ARBA" id="ARBA00022529"/>
    </source>
</evidence>
<dbReference type="RefSeq" id="WP_064626785.1">
    <property type="nucleotide sequence ID" value="NZ_JAHGUI010000071.1"/>
</dbReference>
<dbReference type="SUPFAM" id="SSF53955">
    <property type="entry name" value="Lysozyme-like"/>
    <property type="match status" value="1"/>
</dbReference>
<evidence type="ECO:0000256" key="3">
    <source>
        <dbReference type="ARBA" id="ARBA00022638"/>
    </source>
</evidence>
<evidence type="ECO:0000256" key="6">
    <source>
        <dbReference type="RuleBase" id="RU003788"/>
    </source>
</evidence>
<dbReference type="HAMAP" id="MF_04136">
    <property type="entry name" value="SAR_ENDOLYSIN"/>
    <property type="match status" value="1"/>
</dbReference>
<comment type="caution">
    <text evidence="7">The sequence shown here is derived from an EMBL/GenBank/DDBJ whole genome shotgun (WGS) entry which is preliminary data.</text>
</comment>
<dbReference type="InterPro" id="IPR043688">
    <property type="entry name" value="SAR_endolysin-like"/>
</dbReference>
<dbReference type="InterPro" id="IPR023347">
    <property type="entry name" value="Lysozyme_dom_sf"/>
</dbReference>
<dbReference type="GO" id="GO:0003796">
    <property type="term" value="F:lysozyme activity"/>
    <property type="evidence" value="ECO:0007669"/>
    <property type="project" value="UniProtKB-EC"/>
</dbReference>
<accession>A0ABD4QYD3</accession>
<evidence type="ECO:0000313" key="8">
    <source>
        <dbReference type="Proteomes" id="UP000078309"/>
    </source>
</evidence>
<evidence type="ECO:0000313" key="7">
    <source>
        <dbReference type="EMBL" id="MBT2920154.1"/>
    </source>
</evidence>
<dbReference type="CDD" id="cd16900">
    <property type="entry name" value="endolysin_R21-like"/>
    <property type="match status" value="1"/>
</dbReference>
<organism evidence="7 8">
    <name type="scientific">Vibrio anguillarum</name>
    <name type="common">Listonella anguillarum</name>
    <dbReference type="NCBI Taxonomy" id="55601"/>
    <lineage>
        <taxon>Bacteria</taxon>
        <taxon>Pseudomonadati</taxon>
        <taxon>Pseudomonadota</taxon>
        <taxon>Gammaproteobacteria</taxon>
        <taxon>Vibrionales</taxon>
        <taxon>Vibrionaceae</taxon>
        <taxon>Vibrio</taxon>
    </lineage>
</organism>
<dbReference type="InterPro" id="IPR034690">
    <property type="entry name" value="Endolysin_T4_type"/>
</dbReference>
<name>A0ABD4QYD3_VIBAN</name>
<dbReference type="InterPro" id="IPR051018">
    <property type="entry name" value="Bacteriophage_GH24"/>
</dbReference>
<evidence type="ECO:0000256" key="4">
    <source>
        <dbReference type="ARBA" id="ARBA00022801"/>
    </source>
</evidence>